<feature type="compositionally biased region" description="Pro residues" evidence="1">
    <location>
        <begin position="11"/>
        <end position="22"/>
    </location>
</feature>
<proteinExistence type="predicted"/>
<dbReference type="RefSeq" id="WP_319061803.1">
    <property type="nucleotide sequence ID" value="NZ_JARAYT010000037.1"/>
</dbReference>
<feature type="region of interest" description="Disordered" evidence="1">
    <location>
        <begin position="1"/>
        <end position="25"/>
    </location>
</feature>
<dbReference type="Proteomes" id="UP001271274">
    <property type="component" value="Unassembled WGS sequence"/>
</dbReference>
<gene>
    <name evidence="2" type="ORF">PV662_07795</name>
</gene>
<name>A0ABU4NBV4_9ACTN</name>
<evidence type="ECO:0000313" key="2">
    <source>
        <dbReference type="EMBL" id="MDX3699662.1"/>
    </source>
</evidence>
<evidence type="ECO:0000313" key="3">
    <source>
        <dbReference type="Proteomes" id="UP001271274"/>
    </source>
</evidence>
<comment type="caution">
    <text evidence="2">The sequence shown here is derived from an EMBL/GenBank/DDBJ whole genome shotgun (WGS) entry which is preliminary data.</text>
</comment>
<keyword evidence="3" id="KW-1185">Reference proteome</keyword>
<protein>
    <submittedName>
        <fullName evidence="2">Uncharacterized protein</fullName>
    </submittedName>
</protein>
<evidence type="ECO:0000256" key="1">
    <source>
        <dbReference type="SAM" id="MobiDB-lite"/>
    </source>
</evidence>
<accession>A0ABU4NBV4</accession>
<reference evidence="2 3" key="1">
    <citation type="journal article" date="2023" name="Microb. Genom.">
        <title>Mesoterricola silvestris gen. nov., sp. nov., Mesoterricola sediminis sp. nov., Geothrix oryzae sp. nov., Geothrix edaphica sp. nov., Geothrix rubra sp. nov., and Geothrix limicola sp. nov., six novel members of Acidobacteriota isolated from soils.</title>
        <authorList>
            <person name="Weisberg A.J."/>
            <person name="Pearce E."/>
            <person name="Kramer C.G."/>
            <person name="Chang J.H."/>
            <person name="Clarke C.R."/>
        </authorList>
    </citation>
    <scope>NUCLEOTIDE SEQUENCE [LARGE SCALE GENOMIC DNA]</scope>
    <source>
        <strain evidence="2 3">ID09-01A</strain>
    </source>
</reference>
<organism evidence="2 3">
    <name type="scientific">Streptomyces europaeiscabiei</name>
    <dbReference type="NCBI Taxonomy" id="146819"/>
    <lineage>
        <taxon>Bacteria</taxon>
        <taxon>Bacillati</taxon>
        <taxon>Actinomycetota</taxon>
        <taxon>Actinomycetes</taxon>
        <taxon>Kitasatosporales</taxon>
        <taxon>Streptomycetaceae</taxon>
        <taxon>Streptomyces</taxon>
    </lineage>
</organism>
<dbReference type="EMBL" id="JARAYU010000002">
    <property type="protein sequence ID" value="MDX3699662.1"/>
    <property type="molecule type" value="Genomic_DNA"/>
</dbReference>
<sequence length="66" mass="7538">MRQQTTDEPPVTLPDPTRPPQPVRGCDVCAALDQQRAEAEERGDIRAATTREVEIRRHPKHREEPV</sequence>
<feature type="region of interest" description="Disordered" evidence="1">
    <location>
        <begin position="38"/>
        <end position="66"/>
    </location>
</feature>